<dbReference type="OrthoDB" id="2928837at2759"/>
<proteinExistence type="predicted"/>
<name>A0A2H3EGL9_ARMGA</name>
<dbReference type="AlphaFoldDB" id="A0A2H3EGL9"/>
<dbReference type="EMBL" id="KZ293647">
    <property type="protein sequence ID" value="PBK99433.1"/>
    <property type="molecule type" value="Genomic_DNA"/>
</dbReference>
<reference evidence="2" key="1">
    <citation type="journal article" date="2017" name="Nat. Ecol. Evol.">
        <title>Genome expansion and lineage-specific genetic innovations in the forest pathogenic fungi Armillaria.</title>
        <authorList>
            <person name="Sipos G."/>
            <person name="Prasanna A.N."/>
            <person name="Walter M.C."/>
            <person name="O'Connor E."/>
            <person name="Balint B."/>
            <person name="Krizsan K."/>
            <person name="Kiss B."/>
            <person name="Hess J."/>
            <person name="Varga T."/>
            <person name="Slot J."/>
            <person name="Riley R."/>
            <person name="Boka B."/>
            <person name="Rigling D."/>
            <person name="Barry K."/>
            <person name="Lee J."/>
            <person name="Mihaltcheva S."/>
            <person name="LaButti K."/>
            <person name="Lipzen A."/>
            <person name="Waldron R."/>
            <person name="Moloney N.M."/>
            <person name="Sperisen C."/>
            <person name="Kredics L."/>
            <person name="Vagvoelgyi C."/>
            <person name="Patrignani A."/>
            <person name="Fitzpatrick D."/>
            <person name="Nagy I."/>
            <person name="Doyle S."/>
            <person name="Anderson J.B."/>
            <person name="Grigoriev I.V."/>
            <person name="Gueldener U."/>
            <person name="Muensterkoetter M."/>
            <person name="Nagy L.G."/>
        </authorList>
    </citation>
    <scope>NUCLEOTIDE SEQUENCE [LARGE SCALE GENOMIC DNA]</scope>
    <source>
        <strain evidence="2">Ar21-2</strain>
    </source>
</reference>
<accession>A0A2H3EGL9</accession>
<organism evidence="1 2">
    <name type="scientific">Armillaria gallica</name>
    <name type="common">Bulbous honey fungus</name>
    <name type="synonym">Armillaria bulbosa</name>
    <dbReference type="NCBI Taxonomy" id="47427"/>
    <lineage>
        <taxon>Eukaryota</taxon>
        <taxon>Fungi</taxon>
        <taxon>Dikarya</taxon>
        <taxon>Basidiomycota</taxon>
        <taxon>Agaricomycotina</taxon>
        <taxon>Agaricomycetes</taxon>
        <taxon>Agaricomycetidae</taxon>
        <taxon>Agaricales</taxon>
        <taxon>Marasmiineae</taxon>
        <taxon>Physalacriaceae</taxon>
        <taxon>Armillaria</taxon>
    </lineage>
</organism>
<evidence type="ECO:0000313" key="2">
    <source>
        <dbReference type="Proteomes" id="UP000217790"/>
    </source>
</evidence>
<gene>
    <name evidence="1" type="ORF">ARMGADRAFT_1025642</name>
</gene>
<dbReference type="InParanoid" id="A0A2H3EGL9"/>
<keyword evidence="2" id="KW-1185">Reference proteome</keyword>
<evidence type="ECO:0000313" key="1">
    <source>
        <dbReference type="EMBL" id="PBK99433.1"/>
    </source>
</evidence>
<sequence>MCLQHGTDHLDEIRELLASNLSGEGILLEPIVWARLLHKLVPFGPDDRGMAQYFFKTIPSEYWRANFVVPPPVYEWEDIKIIQNANSQPYYLKDIFCHYLYPWVGESIIRGQLNVTDSIFNPESPDDYPSPQDPRLRFLLTMIGSPSIQRAGIDDPSRNIFCRAISGIESFFGLGSVDWGLPPWVPITDFTHHRHAVLKNLYTLLSSDHFGKREVPVKHQRAALVLFLHMVEFTSPLPPFMFRDWCTPDLAAEFVRIAFEDGAWAPKDAFDHPPDLVDELIDRLNLHFPLIVNEAFEYATTQRLFDRLVEKLHYTHNNILNSYYPVPQVLNMFITGLPSSKSESQISRNFLRYLHEPDILFAVCAFLVGGGFREALHDLARLRPNDPAWPVCLQRLREYVYRPAGVPDGYDIHGFLADLTAFLEGGGVGSMAECVA</sequence>
<dbReference type="Proteomes" id="UP000217790">
    <property type="component" value="Unassembled WGS sequence"/>
</dbReference>
<protein>
    <submittedName>
        <fullName evidence="1">Uncharacterized protein</fullName>
    </submittedName>
</protein>